<gene>
    <name evidence="4" type="ORF">CKO42_14340</name>
</gene>
<feature type="chain" id="PRO_5040741857" description="Metallo-beta-lactamase domain-containing protein" evidence="2">
    <location>
        <begin position="25"/>
        <end position="313"/>
    </location>
</feature>
<dbReference type="GO" id="GO:0017001">
    <property type="term" value="P:antibiotic catabolic process"/>
    <property type="evidence" value="ECO:0007669"/>
    <property type="project" value="UniProtKB-ARBA"/>
</dbReference>
<dbReference type="Gene3D" id="3.60.15.10">
    <property type="entry name" value="Ribonuclease Z/Hydroxyacylglutathione hydrolase-like"/>
    <property type="match status" value="1"/>
</dbReference>
<dbReference type="Pfam" id="PF00753">
    <property type="entry name" value="Lactamase_B"/>
    <property type="match status" value="1"/>
</dbReference>
<dbReference type="InterPro" id="IPR036866">
    <property type="entry name" value="RibonucZ/Hydroxyglut_hydro"/>
</dbReference>
<evidence type="ECO:0000256" key="1">
    <source>
        <dbReference type="ARBA" id="ARBA00005250"/>
    </source>
</evidence>
<sequence>MPNPTLLSRLMLPALMLLASVALASDQDTGLRLQPINDRIYAIVGPFGNRTAENLGNNATFGFVVTDDGVVLIDSGGSAKGAAAIEALIQQVTDQAVKLVINTGGQDHRWLGNAYFKARGARIIASQAAVEDQRARLQEQLLRLQNLVGAEGLAGTEPVYADETFEEQTNLSIGGTDVELKMVGPAHTPGETLVWLPESRVAFSGDVVYVGRMLRVGSHSNSAHWIEAFESLAALEPEVVVPGHGPATDLARARADTLDYLVFLRETVGALMEDGGDITQIGSLDQSRFSYLEEYESLKGRNAQQVFQEMEWE</sequence>
<evidence type="ECO:0000313" key="5">
    <source>
        <dbReference type="Proteomes" id="UP001138768"/>
    </source>
</evidence>
<dbReference type="AlphaFoldDB" id="A0A9X0WA02"/>
<evidence type="ECO:0000256" key="2">
    <source>
        <dbReference type="SAM" id="SignalP"/>
    </source>
</evidence>
<dbReference type="InterPro" id="IPR001279">
    <property type="entry name" value="Metallo-B-lactamas"/>
</dbReference>
<dbReference type="PANTHER" id="PTHR42951:SF4">
    <property type="entry name" value="ACYL-COENZYME A THIOESTERASE MBLAC2"/>
    <property type="match status" value="1"/>
</dbReference>
<dbReference type="CDD" id="cd16282">
    <property type="entry name" value="metallo-hydrolase-like_MBL-fold"/>
    <property type="match status" value="1"/>
</dbReference>
<reference evidence="4 5" key="1">
    <citation type="journal article" date="2020" name="Microorganisms">
        <title>Osmotic Adaptation and Compatible Solute Biosynthesis of Phototrophic Bacteria as Revealed from Genome Analyses.</title>
        <authorList>
            <person name="Imhoff J.F."/>
            <person name="Rahn T."/>
            <person name="Kunzel S."/>
            <person name="Keller A."/>
            <person name="Neulinger S.C."/>
        </authorList>
    </citation>
    <scope>NUCLEOTIDE SEQUENCE [LARGE SCALE GENOMIC DNA]</scope>
    <source>
        <strain evidence="4 5">DSM 25653</strain>
    </source>
</reference>
<comment type="caution">
    <text evidence="4">The sequence shown here is derived from an EMBL/GenBank/DDBJ whole genome shotgun (WGS) entry which is preliminary data.</text>
</comment>
<organism evidence="4 5">
    <name type="scientific">Lamprobacter modestohalophilus</name>
    <dbReference type="NCBI Taxonomy" id="1064514"/>
    <lineage>
        <taxon>Bacteria</taxon>
        <taxon>Pseudomonadati</taxon>
        <taxon>Pseudomonadota</taxon>
        <taxon>Gammaproteobacteria</taxon>
        <taxon>Chromatiales</taxon>
        <taxon>Chromatiaceae</taxon>
        <taxon>Lamprobacter</taxon>
    </lineage>
</organism>
<name>A0A9X0WA02_9GAMM</name>
<evidence type="ECO:0000313" key="4">
    <source>
        <dbReference type="EMBL" id="MBK1619597.1"/>
    </source>
</evidence>
<dbReference type="SUPFAM" id="SSF56281">
    <property type="entry name" value="Metallo-hydrolase/oxidoreductase"/>
    <property type="match status" value="1"/>
</dbReference>
<dbReference type="InterPro" id="IPR050855">
    <property type="entry name" value="NDM-1-like"/>
</dbReference>
<comment type="similarity">
    <text evidence="1">Belongs to the metallo-beta-lactamase superfamily. Class-B beta-lactamase family.</text>
</comment>
<accession>A0A9X0WA02</accession>
<evidence type="ECO:0000259" key="3">
    <source>
        <dbReference type="SMART" id="SM00849"/>
    </source>
</evidence>
<keyword evidence="5" id="KW-1185">Reference proteome</keyword>
<protein>
    <recommendedName>
        <fullName evidence="3">Metallo-beta-lactamase domain-containing protein</fullName>
    </recommendedName>
</protein>
<dbReference type="EMBL" id="NRRY01000023">
    <property type="protein sequence ID" value="MBK1619597.1"/>
    <property type="molecule type" value="Genomic_DNA"/>
</dbReference>
<dbReference type="Proteomes" id="UP001138768">
    <property type="component" value="Unassembled WGS sequence"/>
</dbReference>
<dbReference type="SMART" id="SM00849">
    <property type="entry name" value="Lactamase_B"/>
    <property type="match status" value="1"/>
</dbReference>
<feature type="domain" description="Metallo-beta-lactamase" evidence="3">
    <location>
        <begin position="59"/>
        <end position="244"/>
    </location>
</feature>
<dbReference type="PANTHER" id="PTHR42951">
    <property type="entry name" value="METALLO-BETA-LACTAMASE DOMAIN-CONTAINING"/>
    <property type="match status" value="1"/>
</dbReference>
<dbReference type="RefSeq" id="WP_200245205.1">
    <property type="nucleotide sequence ID" value="NZ_JAXUFI010000026.1"/>
</dbReference>
<feature type="signal peptide" evidence="2">
    <location>
        <begin position="1"/>
        <end position="24"/>
    </location>
</feature>
<keyword evidence="2" id="KW-0732">Signal</keyword>
<proteinExistence type="inferred from homology"/>